<keyword evidence="2 5" id="KW-0812">Transmembrane</keyword>
<dbReference type="Proteomes" id="UP000546701">
    <property type="component" value="Unassembled WGS sequence"/>
</dbReference>
<gene>
    <name evidence="6" type="ORF">FHS99_000202</name>
</gene>
<dbReference type="PANTHER" id="PTHR36116">
    <property type="entry name" value="UPF0060 MEMBRANE PROTEIN YNFA"/>
    <property type="match status" value="1"/>
</dbReference>
<evidence type="ECO:0000256" key="3">
    <source>
        <dbReference type="ARBA" id="ARBA00022989"/>
    </source>
</evidence>
<organism evidence="6 7">
    <name type="scientific">Sphingomonas prati</name>
    <dbReference type="NCBI Taxonomy" id="1843237"/>
    <lineage>
        <taxon>Bacteria</taxon>
        <taxon>Pseudomonadati</taxon>
        <taxon>Pseudomonadota</taxon>
        <taxon>Alphaproteobacteria</taxon>
        <taxon>Sphingomonadales</taxon>
        <taxon>Sphingomonadaceae</taxon>
        <taxon>Sphingomonas</taxon>
    </lineage>
</organism>
<accession>A0A7W9BPF3</accession>
<dbReference type="Pfam" id="PF02694">
    <property type="entry name" value="UPF0060"/>
    <property type="match status" value="1"/>
</dbReference>
<keyword evidence="7" id="KW-1185">Reference proteome</keyword>
<evidence type="ECO:0000256" key="4">
    <source>
        <dbReference type="ARBA" id="ARBA00023136"/>
    </source>
</evidence>
<dbReference type="OrthoDB" id="123240at2"/>
<evidence type="ECO:0000256" key="1">
    <source>
        <dbReference type="ARBA" id="ARBA00022475"/>
    </source>
</evidence>
<dbReference type="AlphaFoldDB" id="A0A7W9BPF3"/>
<evidence type="ECO:0000256" key="5">
    <source>
        <dbReference type="HAMAP-Rule" id="MF_00010"/>
    </source>
</evidence>
<protein>
    <submittedName>
        <fullName evidence="6">Small multidrug resistance family-3 protein</fullName>
    </submittedName>
</protein>
<name>A0A7W9BPF3_9SPHN</name>
<keyword evidence="4 5" id="KW-0472">Membrane</keyword>
<dbReference type="InterPro" id="IPR003844">
    <property type="entry name" value="UPF0060"/>
</dbReference>
<feature type="transmembrane region" description="Helical" evidence="5">
    <location>
        <begin position="29"/>
        <end position="47"/>
    </location>
</feature>
<sequence>MTALVYLAAAVAEIGGCFAFWAWLRLGRSPLWLVPGIVSLALFAWLLTRVDSDAAGRAFAAYGGIYICASLGWLWAVEGVRPDRWDVGGAMLCLVGSCVIMLGPRTA</sequence>
<dbReference type="NCBIfam" id="NF002586">
    <property type="entry name" value="PRK02237.1"/>
    <property type="match status" value="1"/>
</dbReference>
<comment type="caution">
    <text evidence="6">The sequence shown here is derived from an EMBL/GenBank/DDBJ whole genome shotgun (WGS) entry which is preliminary data.</text>
</comment>
<proteinExistence type="inferred from homology"/>
<evidence type="ECO:0000313" key="6">
    <source>
        <dbReference type="EMBL" id="MBB5727746.1"/>
    </source>
</evidence>
<comment type="subcellular location">
    <subcellularLocation>
        <location evidence="5">Cell membrane</location>
        <topology evidence="5">Multi-pass membrane protein</topology>
    </subcellularLocation>
</comment>
<dbReference type="RefSeq" id="WP_157175238.1">
    <property type="nucleotide sequence ID" value="NZ_BMJP01000001.1"/>
</dbReference>
<evidence type="ECO:0000313" key="7">
    <source>
        <dbReference type="Proteomes" id="UP000546701"/>
    </source>
</evidence>
<keyword evidence="1 5" id="KW-1003">Cell membrane</keyword>
<feature type="transmembrane region" description="Helical" evidence="5">
    <location>
        <begin position="87"/>
        <end position="104"/>
    </location>
</feature>
<evidence type="ECO:0000256" key="2">
    <source>
        <dbReference type="ARBA" id="ARBA00022692"/>
    </source>
</evidence>
<reference evidence="6 7" key="1">
    <citation type="submission" date="2020-08" db="EMBL/GenBank/DDBJ databases">
        <title>Genomic Encyclopedia of Type Strains, Phase IV (KMG-IV): sequencing the most valuable type-strain genomes for metagenomic binning, comparative biology and taxonomic classification.</title>
        <authorList>
            <person name="Goeker M."/>
        </authorList>
    </citation>
    <scope>NUCLEOTIDE SEQUENCE [LARGE SCALE GENOMIC DNA]</scope>
    <source>
        <strain evidence="6 7">DSM 103336</strain>
    </source>
</reference>
<dbReference type="PANTHER" id="PTHR36116:SF1">
    <property type="entry name" value="UPF0060 MEMBRANE PROTEIN YNFA"/>
    <property type="match status" value="1"/>
</dbReference>
<dbReference type="EMBL" id="JACIJR010000001">
    <property type="protein sequence ID" value="MBB5727746.1"/>
    <property type="molecule type" value="Genomic_DNA"/>
</dbReference>
<dbReference type="HAMAP" id="MF_00010">
    <property type="entry name" value="UPF0060"/>
    <property type="match status" value="1"/>
</dbReference>
<dbReference type="GO" id="GO:0005886">
    <property type="term" value="C:plasma membrane"/>
    <property type="evidence" value="ECO:0007669"/>
    <property type="project" value="UniProtKB-SubCell"/>
</dbReference>
<dbReference type="SUPFAM" id="SSF103481">
    <property type="entry name" value="Multidrug resistance efflux transporter EmrE"/>
    <property type="match status" value="1"/>
</dbReference>
<dbReference type="InterPro" id="IPR037185">
    <property type="entry name" value="EmrE-like"/>
</dbReference>
<feature type="transmembrane region" description="Helical" evidence="5">
    <location>
        <begin position="59"/>
        <end position="75"/>
    </location>
</feature>
<comment type="similarity">
    <text evidence="5">Belongs to the UPF0060 family.</text>
</comment>
<keyword evidence="3 5" id="KW-1133">Transmembrane helix</keyword>